<feature type="domain" description="Polymerase nucleotidyl transferase" evidence="1">
    <location>
        <begin position="11"/>
        <end position="66"/>
    </location>
</feature>
<dbReference type="EMBL" id="MN577573">
    <property type="protein sequence ID" value="QGT51075.1"/>
    <property type="molecule type" value="Genomic_DNA"/>
</dbReference>
<dbReference type="PANTHER" id="PTHR33933:SF3">
    <property type="entry name" value="PROTEIN ADENYLYLTRANSFERASE MJ0604-RELATED"/>
    <property type="match status" value="1"/>
</dbReference>
<protein>
    <recommendedName>
        <fullName evidence="1">Polymerase nucleotidyl transferase domain-containing protein</fullName>
    </recommendedName>
</protein>
<dbReference type="SUPFAM" id="SSF81301">
    <property type="entry name" value="Nucleotidyltransferase"/>
    <property type="match status" value="1"/>
</dbReference>
<dbReference type="InterPro" id="IPR052548">
    <property type="entry name" value="Type_VII_TA_antitoxin"/>
</dbReference>
<dbReference type="AlphaFoldDB" id="A0A650F4P0"/>
<dbReference type="InterPro" id="IPR002934">
    <property type="entry name" value="Polymerase_NTP_transf_dom"/>
</dbReference>
<organism evidence="2">
    <name type="scientific">uncultured Bacillota bacterium</name>
    <dbReference type="NCBI Taxonomy" id="344338"/>
    <lineage>
        <taxon>Bacteria</taxon>
        <taxon>Bacillati</taxon>
        <taxon>Bacillota</taxon>
        <taxon>environmental samples</taxon>
    </lineage>
</organism>
<proteinExistence type="predicted"/>
<evidence type="ECO:0000259" key="1">
    <source>
        <dbReference type="Pfam" id="PF01909"/>
    </source>
</evidence>
<accession>A0A650F4P0</accession>
<dbReference type="GO" id="GO:0016779">
    <property type="term" value="F:nucleotidyltransferase activity"/>
    <property type="evidence" value="ECO:0007669"/>
    <property type="project" value="InterPro"/>
</dbReference>
<dbReference type="PANTHER" id="PTHR33933">
    <property type="entry name" value="NUCLEOTIDYLTRANSFERASE"/>
    <property type="match status" value="1"/>
</dbReference>
<dbReference type="Pfam" id="PF01909">
    <property type="entry name" value="NTP_transf_2"/>
    <property type="match status" value="1"/>
</dbReference>
<dbReference type="Gene3D" id="3.30.460.10">
    <property type="entry name" value="Beta Polymerase, domain 2"/>
    <property type="match status" value="1"/>
</dbReference>
<dbReference type="CDD" id="cd05403">
    <property type="entry name" value="NT_KNTase_like"/>
    <property type="match status" value="1"/>
</dbReference>
<evidence type="ECO:0000313" key="2">
    <source>
        <dbReference type="EMBL" id="QGT51075.1"/>
    </source>
</evidence>
<sequence>MCDKTQLDIILRQISDYSKELFGDKFKNIILYGSCARGDYDEESDIDIMIMVDMPKDELYKYRKFITDFCADLDLENNVFLSPKLQSLPFFNEWKNTLPFYQNVIKDGVLYA</sequence>
<name>A0A650F4P0_9FIRM</name>
<gene>
    <name evidence="2" type="ORF">Firmicute1046_1510</name>
</gene>
<reference evidence="2" key="1">
    <citation type="journal article" date="2020" name="J. ISSAAS">
        <title>Lactobacilli and other gastrointestinal microbiota of Peromyscus leucopus, reservoir host for agents of Lyme disease and other zoonoses in North America.</title>
        <authorList>
            <person name="Milovic A."/>
            <person name="Bassam K."/>
            <person name="Shao H."/>
            <person name="Chatzistamou I."/>
            <person name="Tufts D.M."/>
            <person name="Diuk-Wasser M."/>
            <person name="Barbour A.G."/>
        </authorList>
    </citation>
    <scope>NUCLEOTIDE SEQUENCE</scope>
    <source>
        <strain evidence="2">LL40</strain>
    </source>
</reference>
<dbReference type="InterPro" id="IPR043519">
    <property type="entry name" value="NT_sf"/>
</dbReference>